<dbReference type="RefSeq" id="WP_008471865.1">
    <property type="nucleotide sequence ID" value="NZ_AYZP01000001.1"/>
</dbReference>
<dbReference type="PANTHER" id="PTHR21060">
    <property type="entry name" value="ACETATE KINASE"/>
    <property type="match status" value="1"/>
</dbReference>
<feature type="binding site" evidence="6">
    <location>
        <begin position="207"/>
        <end position="211"/>
    </location>
    <ligand>
        <name>ATP</name>
        <dbReference type="ChEBI" id="CHEBI:30616"/>
    </ligand>
</feature>
<keyword evidence="9" id="KW-1185">Reference proteome</keyword>
<dbReference type="SUPFAM" id="SSF53067">
    <property type="entry name" value="Actin-like ATPase domain"/>
    <property type="match status" value="2"/>
</dbReference>
<comment type="subcellular location">
    <subcellularLocation>
        <location evidence="6">Cytoplasm</location>
    </subcellularLocation>
</comment>
<dbReference type="EMBL" id="CAKE01000035">
    <property type="protein sequence ID" value="CCI82703.1"/>
    <property type="molecule type" value="Genomic_DNA"/>
</dbReference>
<dbReference type="GeneID" id="82847926"/>
<feature type="binding site" evidence="6">
    <location>
        <position position="90"/>
    </location>
    <ligand>
        <name>substrate</name>
    </ligand>
</feature>
<dbReference type="InterPro" id="IPR000890">
    <property type="entry name" value="Aliphatic_acid_kin_short-chain"/>
</dbReference>
<dbReference type="PROSITE" id="PS01075">
    <property type="entry name" value="ACETATE_KINASE_1"/>
    <property type="match status" value="1"/>
</dbReference>
<dbReference type="PANTHER" id="PTHR21060:SF15">
    <property type="entry name" value="ACETATE KINASE-RELATED"/>
    <property type="match status" value="1"/>
</dbReference>
<keyword evidence="4 6" id="KW-0418">Kinase</keyword>
<dbReference type="Gene3D" id="3.30.420.40">
    <property type="match status" value="2"/>
</dbReference>
<comment type="similarity">
    <text evidence="1 6 7">Belongs to the acetokinase family.</text>
</comment>
<dbReference type="GO" id="GO:0008776">
    <property type="term" value="F:acetate kinase activity"/>
    <property type="evidence" value="ECO:0007669"/>
    <property type="project" value="UniProtKB-UniRule"/>
</dbReference>
<evidence type="ECO:0000256" key="2">
    <source>
        <dbReference type="ARBA" id="ARBA00022679"/>
    </source>
</evidence>
<evidence type="ECO:0000256" key="3">
    <source>
        <dbReference type="ARBA" id="ARBA00022741"/>
    </source>
</evidence>
<dbReference type="InterPro" id="IPR004372">
    <property type="entry name" value="Ac/propionate_kinase"/>
</dbReference>
<evidence type="ECO:0000256" key="1">
    <source>
        <dbReference type="ARBA" id="ARBA00008748"/>
    </source>
</evidence>
<comment type="function">
    <text evidence="6">Catalyzes the formation of acetyl phosphate from acetate and ATP. Can also catalyze the reverse reaction.</text>
</comment>
<organism evidence="8 9">
    <name type="scientific">Lactobacillus hominis DSM 23910 = CRBIP 24.179</name>
    <dbReference type="NCBI Taxonomy" id="1423758"/>
    <lineage>
        <taxon>Bacteria</taxon>
        <taxon>Bacillati</taxon>
        <taxon>Bacillota</taxon>
        <taxon>Bacilli</taxon>
        <taxon>Lactobacillales</taxon>
        <taxon>Lactobacillaceae</taxon>
        <taxon>Lactobacillus</taxon>
    </lineage>
</organism>
<feature type="active site" description="Proton donor/acceptor" evidence="6">
    <location>
        <position position="147"/>
    </location>
</feature>
<dbReference type="Proteomes" id="UP000009320">
    <property type="component" value="Unassembled WGS sequence"/>
</dbReference>
<dbReference type="GO" id="GO:0006083">
    <property type="term" value="P:acetate metabolic process"/>
    <property type="evidence" value="ECO:0007669"/>
    <property type="project" value="TreeGrafter"/>
</dbReference>
<keyword evidence="6" id="KW-0963">Cytoplasm</keyword>
<dbReference type="AlphaFoldDB" id="I7IW96"/>
<comment type="caution">
    <text evidence="8">The sequence shown here is derived from an EMBL/GenBank/DDBJ whole genome shotgun (WGS) entry which is preliminary data.</text>
</comment>
<keyword evidence="3 6" id="KW-0547">Nucleotide-binding</keyword>
<proteinExistence type="inferred from homology"/>
<sequence length="394" mass="43977">MKKVLAINSGSSSFKYKLFSLPDEKVIAEGMADRVGLPDSTFDMKLADGKKYEEKENIPDQEAAVQKLLDWLQKYNVVTDLSEIAGVGHRIVAGGEYFKDSAIIDEDKLEKVFALKEYAPLHNPAEGEGIRAFMKLLPGVPEVGVFDTSFHETLDAVHYLYPIPYEYYEKYRARKYGAHGTSVRYVSAQAAEMMKKPLDELKLIVCHLGSGASITAVKDGKSYDTSMGFTPLAGIMMATRSGDVDPSLLQYVMKKENLSMDEMIEILNKKSGLLGVSGISPDMRDLKHNPDKRAQLAREMFINRIVRFIGAYTAEMGGVDGIVFTAGIGEHDKRVRKAVMRDLEFLGIDPDFDANETNGQKFITKPDSKIKVMIIPTDEELMIERDVVRLAHLD</sequence>
<feature type="site" description="Transition state stabilizer" evidence="6">
    <location>
        <position position="179"/>
    </location>
</feature>
<evidence type="ECO:0000313" key="9">
    <source>
        <dbReference type="Proteomes" id="UP000009320"/>
    </source>
</evidence>
<dbReference type="OrthoDB" id="9802453at2"/>
<feature type="site" description="Transition state stabilizer" evidence="6">
    <location>
        <position position="240"/>
    </location>
</feature>
<dbReference type="GO" id="GO:0006085">
    <property type="term" value="P:acetyl-CoA biosynthetic process"/>
    <property type="evidence" value="ECO:0007669"/>
    <property type="project" value="UniProtKB-UniRule"/>
</dbReference>
<dbReference type="eggNOG" id="COG0282">
    <property type="taxonomic scope" value="Bacteria"/>
</dbReference>
<dbReference type="PATRIC" id="fig|1423758.3.peg.402"/>
<name>I7IW96_9LACO</name>
<feature type="binding site" evidence="6">
    <location>
        <position position="379"/>
    </location>
    <ligand>
        <name>Mg(2+)</name>
        <dbReference type="ChEBI" id="CHEBI:18420"/>
    </ligand>
</feature>
<dbReference type="InterPro" id="IPR023865">
    <property type="entry name" value="Aliphatic_acid_kinase_CS"/>
</dbReference>
<comment type="subunit">
    <text evidence="6">Homodimer.</text>
</comment>
<keyword evidence="6" id="KW-0479">Metal-binding</keyword>
<comment type="pathway">
    <text evidence="6">Metabolic intermediate biosynthesis; acetyl-CoA biosynthesis; acetyl-CoA from acetate: step 1/2.</text>
</comment>
<comment type="catalytic activity">
    <reaction evidence="6">
        <text>acetate + ATP = acetyl phosphate + ADP</text>
        <dbReference type="Rhea" id="RHEA:11352"/>
        <dbReference type="ChEBI" id="CHEBI:22191"/>
        <dbReference type="ChEBI" id="CHEBI:30089"/>
        <dbReference type="ChEBI" id="CHEBI:30616"/>
        <dbReference type="ChEBI" id="CHEBI:456216"/>
        <dbReference type="EC" id="2.7.2.1"/>
    </reaction>
</comment>
<feature type="binding site" evidence="6">
    <location>
        <position position="15"/>
    </location>
    <ligand>
        <name>ATP</name>
        <dbReference type="ChEBI" id="CHEBI:30616"/>
    </ligand>
</feature>
<feature type="binding site" evidence="6">
    <location>
        <begin position="327"/>
        <end position="331"/>
    </location>
    <ligand>
        <name>ATP</name>
        <dbReference type="ChEBI" id="CHEBI:30616"/>
    </ligand>
</feature>
<evidence type="ECO:0000256" key="6">
    <source>
        <dbReference type="HAMAP-Rule" id="MF_00020"/>
    </source>
</evidence>
<accession>I7IW96</accession>
<dbReference type="NCBIfam" id="TIGR00016">
    <property type="entry name" value="ackA"/>
    <property type="match status" value="1"/>
</dbReference>
<dbReference type="PIRSF" id="PIRSF000722">
    <property type="entry name" value="Acetate_prop_kin"/>
    <property type="match status" value="1"/>
</dbReference>
<evidence type="ECO:0000256" key="4">
    <source>
        <dbReference type="ARBA" id="ARBA00022777"/>
    </source>
</evidence>
<evidence type="ECO:0000256" key="5">
    <source>
        <dbReference type="ARBA" id="ARBA00022840"/>
    </source>
</evidence>
<gene>
    <name evidence="6" type="primary">ackA</name>
    <name evidence="8" type="ORF">BN55_08470</name>
</gene>
<dbReference type="HAMAP" id="MF_00020">
    <property type="entry name" value="Acetate_kinase"/>
    <property type="match status" value="1"/>
</dbReference>
<dbReference type="GO" id="GO:0005737">
    <property type="term" value="C:cytoplasm"/>
    <property type="evidence" value="ECO:0007669"/>
    <property type="project" value="UniProtKB-SubCell"/>
</dbReference>
<keyword evidence="2 6" id="KW-0808">Transferase</keyword>
<dbReference type="GO" id="GO:0000287">
    <property type="term" value="F:magnesium ion binding"/>
    <property type="evidence" value="ECO:0007669"/>
    <property type="project" value="UniProtKB-UniRule"/>
</dbReference>
<feature type="binding site" evidence="6">
    <location>
        <begin position="282"/>
        <end position="284"/>
    </location>
    <ligand>
        <name>ATP</name>
        <dbReference type="ChEBI" id="CHEBI:30616"/>
    </ligand>
</feature>
<protein>
    <recommendedName>
        <fullName evidence="6">Acetate kinase</fullName>
        <ecNumber evidence="6">2.7.2.1</ecNumber>
    </recommendedName>
    <alternativeName>
        <fullName evidence="6">Acetokinase</fullName>
    </alternativeName>
</protein>
<dbReference type="GO" id="GO:0005524">
    <property type="term" value="F:ATP binding"/>
    <property type="evidence" value="ECO:0007669"/>
    <property type="project" value="UniProtKB-KW"/>
</dbReference>
<dbReference type="PRINTS" id="PR00471">
    <property type="entry name" value="ACETATEKNASE"/>
</dbReference>
<feature type="binding site" evidence="6">
    <location>
        <position position="8"/>
    </location>
    <ligand>
        <name>Mg(2+)</name>
        <dbReference type="ChEBI" id="CHEBI:18420"/>
    </ligand>
</feature>
<reference evidence="8 9" key="1">
    <citation type="submission" date="2012-06" db="EMBL/GenBank/DDBJ databases">
        <title>Draft Genome Sequence of Lactobacillus hominis Strain CRBIP 24.179T, isolated from human intestine.</title>
        <authorList>
            <person name="Cousin S."/>
            <person name="Ma L."/>
            <person name="Bizet C."/>
            <person name="Loux V."/>
            <person name="Bouchier C."/>
            <person name="Clermont D."/>
            <person name="Creno S."/>
        </authorList>
    </citation>
    <scope>NUCLEOTIDE SEQUENCE [LARGE SCALE GENOMIC DNA]</scope>
    <source>
        <strain evidence="9">CRBIP 24.179T</strain>
    </source>
</reference>
<dbReference type="InterPro" id="IPR043129">
    <property type="entry name" value="ATPase_NBD"/>
</dbReference>
<dbReference type="PROSITE" id="PS01076">
    <property type="entry name" value="ACETATE_KINASE_2"/>
    <property type="match status" value="1"/>
</dbReference>
<evidence type="ECO:0000313" key="8">
    <source>
        <dbReference type="EMBL" id="CCI82703.1"/>
    </source>
</evidence>
<dbReference type="EC" id="2.7.2.1" evidence="6"/>
<dbReference type="STRING" id="1423758.FC41_GL000399"/>
<dbReference type="CDD" id="cd24010">
    <property type="entry name" value="ASKHA_NBD_AcK_PK"/>
    <property type="match status" value="1"/>
</dbReference>
<dbReference type="Pfam" id="PF00871">
    <property type="entry name" value="Acetate_kinase"/>
    <property type="match status" value="1"/>
</dbReference>
<evidence type="ECO:0000256" key="7">
    <source>
        <dbReference type="RuleBase" id="RU003835"/>
    </source>
</evidence>
<keyword evidence="6" id="KW-0460">Magnesium</keyword>
<dbReference type="UniPathway" id="UPA00340">
    <property type="reaction ID" value="UER00458"/>
</dbReference>
<comment type="cofactor">
    <cofactor evidence="6">
        <name>Mg(2+)</name>
        <dbReference type="ChEBI" id="CHEBI:18420"/>
    </cofactor>
    <cofactor evidence="6">
        <name>Mn(2+)</name>
        <dbReference type="ChEBI" id="CHEBI:29035"/>
    </cofactor>
    <text evidence="6">Mg(2+). Can also accept Mn(2+).</text>
</comment>
<keyword evidence="5 6" id="KW-0067">ATP-binding</keyword>